<evidence type="ECO:0000256" key="7">
    <source>
        <dbReference type="ARBA" id="ARBA00022737"/>
    </source>
</evidence>
<dbReference type="Gene3D" id="3.80.10.10">
    <property type="entry name" value="Ribonuclease Inhibitor"/>
    <property type="match status" value="1"/>
</dbReference>
<accession>A0A2I0L9Z5</accession>
<dbReference type="Pfam" id="PF00560">
    <property type="entry name" value="LRR_1"/>
    <property type="match status" value="2"/>
</dbReference>
<dbReference type="InterPro" id="IPR032675">
    <property type="entry name" value="LRR_dom_sf"/>
</dbReference>
<dbReference type="InterPro" id="IPR003591">
    <property type="entry name" value="Leu-rich_rpt_typical-subtyp"/>
</dbReference>
<dbReference type="AlphaFoldDB" id="A0A2I0L9Z5"/>
<keyword evidence="5 12" id="KW-0812">Transmembrane</keyword>
<evidence type="ECO:0000256" key="12">
    <source>
        <dbReference type="SAM" id="Phobius"/>
    </source>
</evidence>
<comment type="similarity">
    <text evidence="2">Belongs to the RLP family.</text>
</comment>
<keyword evidence="10" id="KW-0675">Receptor</keyword>
<dbReference type="InterPro" id="IPR001611">
    <property type="entry name" value="Leu-rich_rpt"/>
</dbReference>
<dbReference type="Proteomes" id="UP000233551">
    <property type="component" value="Unassembled WGS sequence"/>
</dbReference>
<keyword evidence="3" id="KW-1003">Cell membrane</keyword>
<dbReference type="STRING" id="22663.A0A2I0L9Z5"/>
<keyword evidence="9 12" id="KW-0472">Membrane</keyword>
<feature type="transmembrane region" description="Helical" evidence="12">
    <location>
        <begin position="510"/>
        <end position="532"/>
    </location>
</feature>
<comment type="subcellular location">
    <subcellularLocation>
        <location evidence="1">Cell membrane</location>
        <topology evidence="1">Single-pass type I membrane protein</topology>
    </subcellularLocation>
</comment>
<dbReference type="PANTHER" id="PTHR48061:SF46">
    <property type="entry name" value="LEUCINE-RICH REPEAT-CONTAINING N-TERMINAL PLANT-TYPE DOMAIN-CONTAINING PROTEIN"/>
    <property type="match status" value="1"/>
</dbReference>
<dbReference type="GO" id="GO:0005886">
    <property type="term" value="C:plasma membrane"/>
    <property type="evidence" value="ECO:0007669"/>
    <property type="project" value="UniProtKB-SubCell"/>
</dbReference>
<dbReference type="PANTHER" id="PTHR48061">
    <property type="entry name" value="LEUCINE-RICH REPEAT RECEPTOR PROTEIN KINASE EMS1-LIKE-RELATED"/>
    <property type="match status" value="1"/>
</dbReference>
<organism evidence="13 14">
    <name type="scientific">Punica granatum</name>
    <name type="common">Pomegranate</name>
    <dbReference type="NCBI Taxonomy" id="22663"/>
    <lineage>
        <taxon>Eukaryota</taxon>
        <taxon>Viridiplantae</taxon>
        <taxon>Streptophyta</taxon>
        <taxon>Embryophyta</taxon>
        <taxon>Tracheophyta</taxon>
        <taxon>Spermatophyta</taxon>
        <taxon>Magnoliopsida</taxon>
        <taxon>eudicotyledons</taxon>
        <taxon>Gunneridae</taxon>
        <taxon>Pentapetalae</taxon>
        <taxon>rosids</taxon>
        <taxon>malvids</taxon>
        <taxon>Myrtales</taxon>
        <taxon>Lythraceae</taxon>
        <taxon>Punica</taxon>
    </lineage>
</organism>
<dbReference type="SMART" id="SM00369">
    <property type="entry name" value="LRR_TYP"/>
    <property type="match status" value="4"/>
</dbReference>
<dbReference type="SUPFAM" id="SSF52047">
    <property type="entry name" value="RNI-like"/>
    <property type="match status" value="1"/>
</dbReference>
<keyword evidence="4" id="KW-0433">Leucine-rich repeat</keyword>
<evidence type="ECO:0000256" key="9">
    <source>
        <dbReference type="ARBA" id="ARBA00023136"/>
    </source>
</evidence>
<evidence type="ECO:0000313" key="14">
    <source>
        <dbReference type="Proteomes" id="UP000233551"/>
    </source>
</evidence>
<protein>
    <submittedName>
        <fullName evidence="13">Uncharacterized protein</fullName>
    </submittedName>
</protein>
<evidence type="ECO:0000256" key="4">
    <source>
        <dbReference type="ARBA" id="ARBA00022614"/>
    </source>
</evidence>
<comment type="caution">
    <text evidence="13">The sequence shown here is derived from an EMBL/GenBank/DDBJ whole genome shotgun (WGS) entry which is preliminary data.</text>
</comment>
<keyword evidence="7" id="KW-0677">Repeat</keyword>
<dbReference type="InterPro" id="IPR046956">
    <property type="entry name" value="RLP23-like"/>
</dbReference>
<evidence type="ECO:0000256" key="6">
    <source>
        <dbReference type="ARBA" id="ARBA00022729"/>
    </source>
</evidence>
<evidence type="ECO:0000256" key="2">
    <source>
        <dbReference type="ARBA" id="ARBA00009592"/>
    </source>
</evidence>
<dbReference type="PRINTS" id="PR00019">
    <property type="entry name" value="LEURICHRPT"/>
</dbReference>
<keyword evidence="6" id="KW-0732">Signal</keyword>
<reference evidence="13 14" key="1">
    <citation type="submission" date="2017-11" db="EMBL/GenBank/DDBJ databases">
        <title>De-novo sequencing of pomegranate (Punica granatum L.) genome.</title>
        <authorList>
            <person name="Akparov Z."/>
            <person name="Amiraslanov A."/>
            <person name="Hajiyeva S."/>
            <person name="Abbasov M."/>
            <person name="Kaur K."/>
            <person name="Hamwieh A."/>
            <person name="Solovyev V."/>
            <person name="Salamov A."/>
            <person name="Braich B."/>
            <person name="Kosarev P."/>
            <person name="Mahmoud A."/>
            <person name="Hajiyev E."/>
            <person name="Babayeva S."/>
            <person name="Izzatullayeva V."/>
            <person name="Mammadov A."/>
            <person name="Mammadov A."/>
            <person name="Sharifova S."/>
            <person name="Ojaghi J."/>
            <person name="Eynullazada K."/>
            <person name="Bayramov B."/>
            <person name="Abdulazimova A."/>
            <person name="Shahmuradov I."/>
        </authorList>
    </citation>
    <scope>NUCLEOTIDE SEQUENCE [LARGE SCALE GENOMIC DNA]</scope>
    <source>
        <strain evidence="14">cv. AG2017</strain>
        <tissue evidence="13">Leaf</tissue>
    </source>
</reference>
<evidence type="ECO:0000256" key="11">
    <source>
        <dbReference type="ARBA" id="ARBA00023180"/>
    </source>
</evidence>
<keyword evidence="11" id="KW-0325">Glycoprotein</keyword>
<proteinExistence type="inferred from homology"/>
<evidence type="ECO:0000256" key="10">
    <source>
        <dbReference type="ARBA" id="ARBA00023170"/>
    </source>
</evidence>
<dbReference type="PROSITE" id="PS51450">
    <property type="entry name" value="LRR"/>
    <property type="match status" value="1"/>
</dbReference>
<dbReference type="Pfam" id="PF13855">
    <property type="entry name" value="LRR_8"/>
    <property type="match status" value="2"/>
</dbReference>
<sequence length="583" mass="66040">MSKDYVIGLNLSCSWLWGVLHSNSTLFSLRNLQWLNLAGNNFIDSQISSRFGILTGLAHLNLSGSSLSGIIPLEMISHHLSSRISLDLAGNFGLTVEEDRNFRSVFNLSRIVVDFEMFAKLKNLEHLWLVRNLNLMLPNSGNCSFPRLKELTLLGVNLTSTFPYFLRSSPELEVLDLSGNMISGPIPECGDIPHQLCNATRLEVVNLSNNSLTGSIPHCFINLSASVLDLGANKLVGQIPEIFFSRNNLKMIQLSQNRLEGTLPRSLANCKNLEVLDLSENELEGRFLYWLDTLPNLQVLNLRSNKLRGLINSSRKNNHPFPKLHIFDLSNNSFYGHLPTEYIANFIAMKNESRSASQYMWVNDTRATYQDSVTVVMKGLATELVRILTVFTSIDFSRNFFEGQIPESIGDLKALKGFNVSHNNLTGSIPSSVGNLTNLEWLDLSSNKLDGKIPGGLADLTSLAWLNLSDNQLEGLIPQSRQFDTFNHPFDGNPRLYGEEKAQFEHWIEWRAVAMGYGCGISFGISAGYIMLETRRPKWLVRKVERWLVRTVERKRRRKTNKPKKNAAQRNHMRYLFMTDFKH</sequence>
<dbReference type="FunFam" id="3.80.10.10:FF:000213">
    <property type="entry name" value="Tyrosine-sulfated glycopeptide receptor 1"/>
    <property type="match status" value="1"/>
</dbReference>
<keyword evidence="8 12" id="KW-1133">Transmembrane helix</keyword>
<evidence type="ECO:0000256" key="5">
    <source>
        <dbReference type="ARBA" id="ARBA00022692"/>
    </source>
</evidence>
<evidence type="ECO:0000256" key="3">
    <source>
        <dbReference type="ARBA" id="ARBA00022475"/>
    </source>
</evidence>
<dbReference type="EMBL" id="PGOL01000091">
    <property type="protein sequence ID" value="PKI77505.1"/>
    <property type="molecule type" value="Genomic_DNA"/>
</dbReference>
<keyword evidence="14" id="KW-1185">Reference proteome</keyword>
<evidence type="ECO:0000256" key="8">
    <source>
        <dbReference type="ARBA" id="ARBA00022989"/>
    </source>
</evidence>
<name>A0A2I0L9Z5_PUNGR</name>
<gene>
    <name evidence="13" type="ORF">CRG98_002111</name>
</gene>
<evidence type="ECO:0000256" key="1">
    <source>
        <dbReference type="ARBA" id="ARBA00004251"/>
    </source>
</evidence>
<evidence type="ECO:0000313" key="13">
    <source>
        <dbReference type="EMBL" id="PKI77505.1"/>
    </source>
</evidence>